<organism evidence="2 3">
    <name type="scientific">Klebsormidium nitens</name>
    <name type="common">Green alga</name>
    <name type="synonym">Ulothrix nitens</name>
    <dbReference type="NCBI Taxonomy" id="105231"/>
    <lineage>
        <taxon>Eukaryota</taxon>
        <taxon>Viridiplantae</taxon>
        <taxon>Streptophyta</taxon>
        <taxon>Klebsormidiophyceae</taxon>
        <taxon>Klebsormidiales</taxon>
        <taxon>Klebsormidiaceae</taxon>
        <taxon>Klebsormidium</taxon>
    </lineage>
</organism>
<evidence type="ECO:0000313" key="2">
    <source>
        <dbReference type="EMBL" id="GAQ78861.1"/>
    </source>
</evidence>
<accession>A0A1Y1HPF5</accession>
<evidence type="ECO:0000313" key="3">
    <source>
        <dbReference type="Proteomes" id="UP000054558"/>
    </source>
</evidence>
<feature type="signal peptide" evidence="1">
    <location>
        <begin position="1"/>
        <end position="28"/>
    </location>
</feature>
<proteinExistence type="predicted"/>
<keyword evidence="3" id="KW-1185">Reference proteome</keyword>
<feature type="chain" id="PRO_5012304894" description="Dirigent protein" evidence="1">
    <location>
        <begin position="29"/>
        <end position="186"/>
    </location>
</feature>
<keyword evidence="1" id="KW-0732">Signal</keyword>
<dbReference type="EMBL" id="DF236969">
    <property type="protein sequence ID" value="GAQ78861.1"/>
    <property type="molecule type" value="Genomic_DNA"/>
</dbReference>
<reference evidence="2 3" key="1">
    <citation type="journal article" date="2014" name="Nat. Commun.">
        <title>Klebsormidium flaccidum genome reveals primary factors for plant terrestrial adaptation.</title>
        <authorList>
            <person name="Hori K."/>
            <person name="Maruyama F."/>
            <person name="Fujisawa T."/>
            <person name="Togashi T."/>
            <person name="Yamamoto N."/>
            <person name="Seo M."/>
            <person name="Sato S."/>
            <person name="Yamada T."/>
            <person name="Mori H."/>
            <person name="Tajima N."/>
            <person name="Moriyama T."/>
            <person name="Ikeuchi M."/>
            <person name="Watanabe M."/>
            <person name="Wada H."/>
            <person name="Kobayashi K."/>
            <person name="Saito M."/>
            <person name="Masuda T."/>
            <person name="Sasaki-Sekimoto Y."/>
            <person name="Mashiguchi K."/>
            <person name="Awai K."/>
            <person name="Shimojima M."/>
            <person name="Masuda S."/>
            <person name="Iwai M."/>
            <person name="Nobusawa T."/>
            <person name="Narise T."/>
            <person name="Kondo S."/>
            <person name="Saito H."/>
            <person name="Sato R."/>
            <person name="Murakawa M."/>
            <person name="Ihara Y."/>
            <person name="Oshima-Yamada Y."/>
            <person name="Ohtaka K."/>
            <person name="Satoh M."/>
            <person name="Sonobe K."/>
            <person name="Ishii M."/>
            <person name="Ohtani R."/>
            <person name="Kanamori-Sato M."/>
            <person name="Honoki R."/>
            <person name="Miyazaki D."/>
            <person name="Mochizuki H."/>
            <person name="Umetsu J."/>
            <person name="Higashi K."/>
            <person name="Shibata D."/>
            <person name="Kamiya Y."/>
            <person name="Sato N."/>
            <person name="Nakamura Y."/>
            <person name="Tabata S."/>
            <person name="Ida S."/>
            <person name="Kurokawa K."/>
            <person name="Ohta H."/>
        </authorList>
    </citation>
    <scope>NUCLEOTIDE SEQUENCE [LARGE SCALE GENOMIC DNA]</scope>
    <source>
        <strain evidence="2 3">NIES-2285</strain>
    </source>
</reference>
<protein>
    <recommendedName>
        <fullName evidence="4">Dirigent protein</fullName>
    </recommendedName>
</protein>
<gene>
    <name evidence="2" type="ORF">KFL_000200135</name>
</gene>
<name>A0A1Y1HPF5_KLENI</name>
<dbReference type="Proteomes" id="UP000054558">
    <property type="component" value="Unassembled WGS sequence"/>
</dbReference>
<sequence>MALASSLKLAFVFACTFLWVISSGTVSAEGKCASAGICGEGVCAASLNYCYSNGTQQLTCCTSTCDNCDLSTGQPPSAFQTIELFTQRPQIPGPRHSVINTSDIEGGFSFSEDFFLSDKLPADLNNPVSGESAGSVLLQRRREPGGISSGTGRFRLARGEAIFTRSIVSSSGNHTYDGVKLYYALS</sequence>
<dbReference type="AlphaFoldDB" id="A0A1Y1HPF5"/>
<evidence type="ECO:0008006" key="4">
    <source>
        <dbReference type="Google" id="ProtNLM"/>
    </source>
</evidence>
<evidence type="ECO:0000256" key="1">
    <source>
        <dbReference type="SAM" id="SignalP"/>
    </source>
</evidence>